<dbReference type="SUPFAM" id="SSF46977">
    <property type="entry name" value="Succinate dehydrogenase/fumarate reductase flavoprotein C-terminal domain"/>
    <property type="match status" value="1"/>
</dbReference>
<dbReference type="OrthoDB" id="9805351at2"/>
<feature type="compositionally biased region" description="Basic and acidic residues" evidence="1">
    <location>
        <begin position="20"/>
        <end position="29"/>
    </location>
</feature>
<dbReference type="Gene3D" id="1.20.58.100">
    <property type="entry name" value="Fumarate reductase/succinate dehydrogenase flavoprotein-like, C-terminal domain"/>
    <property type="match status" value="1"/>
</dbReference>
<sequence length="54" mass="6089">GVLAAASAREETRGCHVRHDRPERDDRIWQRSQTVRLNPSGQPVLTDPILERAA</sequence>
<gene>
    <name evidence="3" type="ORF">SacazDRAFT_03949</name>
</gene>
<evidence type="ECO:0000313" key="3">
    <source>
        <dbReference type="EMBL" id="EHY90806.1"/>
    </source>
</evidence>
<dbReference type="AlphaFoldDB" id="H8GCN3"/>
<reference evidence="3 4" key="1">
    <citation type="journal article" date="2012" name="Stand. Genomic Sci.">
        <title>Genome sequence of the soil bacterium Saccharomonospora azurea type strain (NA-128(T)).</title>
        <authorList>
            <person name="Klenk H.P."/>
            <person name="Held B."/>
            <person name="Lucas S."/>
            <person name="Lapidus A."/>
            <person name="Copeland A."/>
            <person name="Hammon N."/>
            <person name="Pitluck S."/>
            <person name="Goodwin L.A."/>
            <person name="Han C."/>
            <person name="Tapia R."/>
            <person name="Brambilla E.M."/>
            <person name="Potter G."/>
            <person name="Land M."/>
            <person name="Ivanova N."/>
            <person name="Rohde M."/>
            <person name="Goker M."/>
            <person name="Detter J.C."/>
            <person name="Kyrpides N.C."/>
            <person name="Woyke T."/>
        </authorList>
    </citation>
    <scope>NUCLEOTIDE SEQUENCE [LARGE SCALE GENOMIC DNA]</scope>
    <source>
        <strain evidence="3 4">NA-128</strain>
    </source>
</reference>
<evidence type="ECO:0000313" key="4">
    <source>
        <dbReference type="Proteomes" id="UP000004705"/>
    </source>
</evidence>
<evidence type="ECO:0000259" key="2">
    <source>
        <dbReference type="Pfam" id="PF02910"/>
    </source>
</evidence>
<feature type="domain" description="Fumarate reductase/succinate dehydrogenase flavoprotein-like C-terminal" evidence="2">
    <location>
        <begin position="3"/>
        <end position="40"/>
    </location>
</feature>
<protein>
    <submittedName>
        <fullName evidence="3">Succinate dehydrogenase/fumarate reductase flavoprotein subunit</fullName>
    </submittedName>
</protein>
<feature type="non-terminal residue" evidence="3">
    <location>
        <position position="1"/>
    </location>
</feature>
<dbReference type="InterPro" id="IPR037099">
    <property type="entry name" value="Fum_R/Succ_DH_flav-like_C_sf"/>
</dbReference>
<organism evidence="3 4">
    <name type="scientific">Saccharomonospora azurea NA-128</name>
    <dbReference type="NCBI Taxonomy" id="882081"/>
    <lineage>
        <taxon>Bacteria</taxon>
        <taxon>Bacillati</taxon>
        <taxon>Actinomycetota</taxon>
        <taxon>Actinomycetes</taxon>
        <taxon>Pseudonocardiales</taxon>
        <taxon>Pseudonocardiaceae</taxon>
        <taxon>Saccharomonospora</taxon>
    </lineage>
</organism>
<dbReference type="GO" id="GO:0016491">
    <property type="term" value="F:oxidoreductase activity"/>
    <property type="evidence" value="ECO:0007669"/>
    <property type="project" value="InterPro"/>
</dbReference>
<feature type="compositionally biased region" description="Polar residues" evidence="1">
    <location>
        <begin position="30"/>
        <end position="43"/>
    </location>
</feature>
<keyword evidence="4" id="KW-1185">Reference proteome</keyword>
<accession>H8GCN3</accession>
<dbReference type="InterPro" id="IPR015939">
    <property type="entry name" value="Fum_Rdtase/Succ_DH_flav-like_C"/>
</dbReference>
<dbReference type="HOGENOM" id="CLU_3037325_0_0_11"/>
<dbReference type="RefSeq" id="WP_005444335.1">
    <property type="nucleotide sequence ID" value="NZ_CM001466.1"/>
</dbReference>
<proteinExistence type="predicted"/>
<dbReference type="EMBL" id="CM001466">
    <property type="protein sequence ID" value="EHY90806.1"/>
    <property type="molecule type" value="Genomic_DNA"/>
</dbReference>
<dbReference type="Pfam" id="PF02910">
    <property type="entry name" value="Succ_DH_flav_C"/>
    <property type="match status" value="1"/>
</dbReference>
<name>H8GCN3_9PSEU</name>
<dbReference type="Proteomes" id="UP000004705">
    <property type="component" value="Chromosome"/>
</dbReference>
<feature type="region of interest" description="Disordered" evidence="1">
    <location>
        <begin position="1"/>
        <end position="54"/>
    </location>
</feature>
<evidence type="ECO:0000256" key="1">
    <source>
        <dbReference type="SAM" id="MobiDB-lite"/>
    </source>
</evidence>